<dbReference type="GO" id="GO:0016853">
    <property type="term" value="F:isomerase activity"/>
    <property type="evidence" value="ECO:0007669"/>
    <property type="project" value="UniProtKB-KW"/>
</dbReference>
<organism evidence="2 3">
    <name type="scientific">Anaerostipes hadrus</name>
    <dbReference type="NCBI Taxonomy" id="649756"/>
    <lineage>
        <taxon>Bacteria</taxon>
        <taxon>Bacillati</taxon>
        <taxon>Bacillota</taxon>
        <taxon>Clostridia</taxon>
        <taxon>Lachnospirales</taxon>
        <taxon>Lachnospiraceae</taxon>
        <taxon>Anaerostipes</taxon>
    </lineage>
</organism>
<dbReference type="InterPro" id="IPR013022">
    <property type="entry name" value="Xyl_isomerase-like_TIM-brl"/>
</dbReference>
<dbReference type="PANTHER" id="PTHR12110:SF21">
    <property type="entry name" value="XYLOSE ISOMERASE-LIKE TIM BARREL DOMAIN-CONTAINING PROTEIN"/>
    <property type="match status" value="1"/>
</dbReference>
<keyword evidence="2" id="KW-0413">Isomerase</keyword>
<evidence type="ECO:0000259" key="1">
    <source>
        <dbReference type="Pfam" id="PF01261"/>
    </source>
</evidence>
<evidence type="ECO:0000313" key="3">
    <source>
        <dbReference type="Proteomes" id="UP000095564"/>
    </source>
</evidence>
<dbReference type="PANTHER" id="PTHR12110">
    <property type="entry name" value="HYDROXYPYRUVATE ISOMERASE"/>
    <property type="match status" value="1"/>
</dbReference>
<dbReference type="EMBL" id="CZAU01000012">
    <property type="protein sequence ID" value="CUP45157.1"/>
    <property type="molecule type" value="Genomic_DNA"/>
</dbReference>
<dbReference type="Gene3D" id="3.20.20.150">
    <property type="entry name" value="Divalent-metal-dependent TIM barrel enzymes"/>
    <property type="match status" value="1"/>
</dbReference>
<dbReference type="OrthoDB" id="9779184at2"/>
<dbReference type="RefSeq" id="WP_055159811.1">
    <property type="nucleotide sequence ID" value="NZ_BAABXM010000001.1"/>
</dbReference>
<proteinExistence type="predicted"/>
<evidence type="ECO:0000313" key="2">
    <source>
        <dbReference type="EMBL" id="CUP45157.1"/>
    </source>
</evidence>
<name>A0A174NE73_ANAHA</name>
<dbReference type="InterPro" id="IPR036237">
    <property type="entry name" value="Xyl_isomerase-like_sf"/>
</dbReference>
<keyword evidence="2" id="KW-0670">Pyruvate</keyword>
<gene>
    <name evidence="2" type="ORF">ERS852520_01374</name>
</gene>
<dbReference type="InterPro" id="IPR050312">
    <property type="entry name" value="IolE/XylAMocC-like"/>
</dbReference>
<sequence length="322" mass="35609">MKLSICTDVFGKIPFTEMLDKVKAYGIDAIELTTGGWGGCFFVPSAEELINDEKKLEAFKAEIDKRGLEISALNCSGNPLIDTPMGHAHSKTIHDTAILAGKLGVKTIVTMSGLPAGAPGDKTPNWITSTISWPEYDGVNYMVEAVNYQWEVAAKWWKEFAQFAKDQGVEKIAIEEFPCQLVYNVRSLKKLCEVVGPELSKMIGMNLDPSHLMIQGAEPIAAARELGDKIFYVHGKDARIERGLADVDGLLENLPVDQSKDRTWNYVGVGCGKDLQWWKEFFSVCRMVGYNGYVSLEMEDLTMSVEAGLETSIDALNHTISK</sequence>
<protein>
    <submittedName>
        <fullName evidence="2">Hydroxypyruvate isomerase</fullName>
    </submittedName>
</protein>
<dbReference type="Pfam" id="PF01261">
    <property type="entry name" value="AP_endonuc_2"/>
    <property type="match status" value="1"/>
</dbReference>
<feature type="domain" description="Xylose isomerase-like TIM barrel" evidence="1">
    <location>
        <begin position="19"/>
        <end position="316"/>
    </location>
</feature>
<dbReference type="Proteomes" id="UP000095564">
    <property type="component" value="Unassembled WGS sequence"/>
</dbReference>
<reference evidence="2 3" key="1">
    <citation type="submission" date="2015-09" db="EMBL/GenBank/DDBJ databases">
        <authorList>
            <consortium name="Pathogen Informatics"/>
        </authorList>
    </citation>
    <scope>NUCLEOTIDE SEQUENCE [LARGE SCALE GENOMIC DNA]</scope>
    <source>
        <strain evidence="2 3">2789STDY5834908</strain>
    </source>
</reference>
<dbReference type="SUPFAM" id="SSF51658">
    <property type="entry name" value="Xylose isomerase-like"/>
    <property type="match status" value="1"/>
</dbReference>
<dbReference type="AlphaFoldDB" id="A0A174NE73"/>
<accession>A0A174NE73</accession>